<dbReference type="InterPro" id="IPR036869">
    <property type="entry name" value="J_dom_sf"/>
</dbReference>
<evidence type="ECO:0000256" key="2">
    <source>
        <dbReference type="ARBA" id="ARBA00023136"/>
    </source>
</evidence>
<dbReference type="PRINTS" id="PR00625">
    <property type="entry name" value="JDOMAIN"/>
</dbReference>
<evidence type="ECO:0000313" key="5">
    <source>
        <dbReference type="EMBL" id="JAV09997.1"/>
    </source>
</evidence>
<dbReference type="EMBL" id="GFDF01004087">
    <property type="protein sequence ID" value="JAV09997.1"/>
    <property type="molecule type" value="Transcribed_RNA"/>
</dbReference>
<dbReference type="InterPro" id="IPR018253">
    <property type="entry name" value="DnaJ_domain_CS"/>
</dbReference>
<evidence type="ECO:0000256" key="3">
    <source>
        <dbReference type="ARBA" id="ARBA00023186"/>
    </source>
</evidence>
<dbReference type="Pfam" id="PF00226">
    <property type="entry name" value="DnaJ"/>
    <property type="match status" value="1"/>
</dbReference>
<dbReference type="InterPro" id="IPR024586">
    <property type="entry name" value="DnaJ-like_C11_C"/>
</dbReference>
<proteinExistence type="predicted"/>
<dbReference type="PANTHER" id="PTHR44157:SF1">
    <property type="entry name" value="DNAJ HOMOLOG SUBFAMILY C MEMBER 11"/>
    <property type="match status" value="1"/>
</dbReference>
<keyword evidence="3" id="KW-0143">Chaperone</keyword>
<dbReference type="Pfam" id="PF22774">
    <property type="entry name" value="DNAJC11_beta-barrel"/>
    <property type="match status" value="1"/>
</dbReference>
<feature type="domain" description="J" evidence="4">
    <location>
        <begin position="16"/>
        <end position="85"/>
    </location>
</feature>
<dbReference type="GO" id="GO:0042407">
    <property type="term" value="P:cristae formation"/>
    <property type="evidence" value="ECO:0007669"/>
    <property type="project" value="TreeGrafter"/>
</dbReference>
<dbReference type="InterPro" id="IPR052243">
    <property type="entry name" value="Mito_inner_membrane_organizer"/>
</dbReference>
<keyword evidence="2" id="KW-0472">Membrane</keyword>
<dbReference type="CDD" id="cd06257">
    <property type="entry name" value="DnaJ"/>
    <property type="match status" value="1"/>
</dbReference>
<dbReference type="SMART" id="SM00271">
    <property type="entry name" value="DnaJ"/>
    <property type="match status" value="1"/>
</dbReference>
<dbReference type="PROSITE" id="PS50076">
    <property type="entry name" value="DNAJ_2"/>
    <property type="match status" value="1"/>
</dbReference>
<dbReference type="AlphaFoldDB" id="A0A1L8DU95"/>
<dbReference type="Pfam" id="PF11875">
    <property type="entry name" value="DnaJ-like_C11_C"/>
    <property type="match status" value="1"/>
</dbReference>
<dbReference type="InterPro" id="IPR055225">
    <property type="entry name" value="DNAJC11-like_beta-barrel"/>
</dbReference>
<dbReference type="Gene3D" id="1.10.287.110">
    <property type="entry name" value="DnaJ domain"/>
    <property type="match status" value="1"/>
</dbReference>
<evidence type="ECO:0000259" key="4">
    <source>
        <dbReference type="PROSITE" id="PS50076"/>
    </source>
</evidence>
<evidence type="ECO:0000256" key="1">
    <source>
        <dbReference type="ARBA" id="ARBA00004370"/>
    </source>
</evidence>
<dbReference type="InterPro" id="IPR001623">
    <property type="entry name" value="DnaJ_domain"/>
</dbReference>
<name>A0A1L8DU95_9DIPT</name>
<accession>A0A1L8DU95</accession>
<organism evidence="5">
    <name type="scientific">Nyssomyia neivai</name>
    <dbReference type="NCBI Taxonomy" id="330878"/>
    <lineage>
        <taxon>Eukaryota</taxon>
        <taxon>Metazoa</taxon>
        <taxon>Ecdysozoa</taxon>
        <taxon>Arthropoda</taxon>
        <taxon>Hexapoda</taxon>
        <taxon>Insecta</taxon>
        <taxon>Pterygota</taxon>
        <taxon>Neoptera</taxon>
        <taxon>Endopterygota</taxon>
        <taxon>Diptera</taxon>
        <taxon>Nematocera</taxon>
        <taxon>Psychodoidea</taxon>
        <taxon>Psychodidae</taxon>
        <taxon>Nyssomyia</taxon>
    </lineage>
</organism>
<reference evidence="5" key="1">
    <citation type="submission" date="2016-12" db="EMBL/GenBank/DDBJ databases">
        <title>An insight into the sialome and mialome of the sand fly, Nyssomyia neivai.</title>
        <authorList>
            <person name="Sebastian V."/>
            <person name="Goulart T.M."/>
            <person name="Oliveira W."/>
            <person name="Calvo E."/>
            <person name="Oliveira L.F."/>
            <person name="Pinto M.C."/>
            <person name="Rosselino A.M."/>
            <person name="Ribeiro J.M."/>
        </authorList>
    </citation>
    <scope>NUCLEOTIDE SEQUENCE</scope>
</reference>
<sequence>MDDDFEDETSTIIEEDYYTFLNVPKNATTEQINTAYRHLSRIYHPDKHVADMEKKTEAEALFNRLKTAYEVLSDPHKRAIYDSLGVRGLETDGWEVTLRQKTPAEIRAEYESLAKEREQRALQQKTNPRGNVTVMINATEILCPYYDEFDEKNIPSVEVSGISMSQSIDAPLTVRDTVTLSGSLSSQKGIGNGAFSISGRRLLNKGWVAVDLSAGNGPTIGVKGSRTLSQRVFANFGGSLNLRSNTIVPTFMSSLACQLNKHTVGYLTYNIGGSTQSMSTVLEQNTEKHNFQITLLVGIPHCYISAAYTRKLLEQELKLRVATRVGTFGVLAEYGAEKKISKYSSVVATVSVGVPTGVTLKIKFIRSTQTFIFPIHLSEEIIPAAVFYATVTPLCVFFVVKKLVIEPMNDEKRQKKIEKTKEVNRERMVAKKKEAESSIDLMSATFARIREDEAKTKGLIIESATYGMTDAADDERFDVTVPLQCLVRSSQLNLHATPKSELPGFYDPCIGEEKTLRVHIMYREKSYSIEINDKEPLLLPSGLPREDTQK</sequence>
<dbReference type="SUPFAM" id="SSF46565">
    <property type="entry name" value="Chaperone J-domain"/>
    <property type="match status" value="1"/>
</dbReference>
<comment type="subcellular location">
    <subcellularLocation>
        <location evidence="1">Membrane</location>
    </subcellularLocation>
</comment>
<dbReference type="GO" id="GO:0005739">
    <property type="term" value="C:mitochondrion"/>
    <property type="evidence" value="ECO:0007669"/>
    <property type="project" value="GOC"/>
</dbReference>
<dbReference type="PROSITE" id="PS00636">
    <property type="entry name" value="DNAJ_1"/>
    <property type="match status" value="1"/>
</dbReference>
<protein>
    <submittedName>
        <fullName evidence="5">Putative molecular chaperone dnaj superfamily protein</fullName>
    </submittedName>
</protein>
<dbReference type="PANTHER" id="PTHR44157">
    <property type="entry name" value="DNAJ HOMOLOG SUBFAMILY C MEMBER 11"/>
    <property type="match status" value="1"/>
</dbReference>
<dbReference type="GO" id="GO:0016020">
    <property type="term" value="C:membrane"/>
    <property type="evidence" value="ECO:0007669"/>
    <property type="project" value="UniProtKB-SubCell"/>
</dbReference>